<evidence type="ECO:0000256" key="2">
    <source>
        <dbReference type="ARBA" id="ARBA00022527"/>
    </source>
</evidence>
<keyword evidence="11" id="KW-1185">Reference proteome</keyword>
<keyword evidence="5 10" id="KW-0418">Kinase</keyword>
<evidence type="ECO:0000256" key="5">
    <source>
        <dbReference type="ARBA" id="ARBA00022777"/>
    </source>
</evidence>
<reference evidence="10" key="1">
    <citation type="journal article" date="2023" name="Science">
        <title>Elucidation of the pathway for biosynthesis of saponin adjuvants from the soapbark tree.</title>
        <authorList>
            <person name="Reed J."/>
            <person name="Orme A."/>
            <person name="El-Demerdash A."/>
            <person name="Owen C."/>
            <person name="Martin L.B.B."/>
            <person name="Misra R.C."/>
            <person name="Kikuchi S."/>
            <person name="Rejzek M."/>
            <person name="Martin A.C."/>
            <person name="Harkess A."/>
            <person name="Leebens-Mack J."/>
            <person name="Louveau T."/>
            <person name="Stephenson M.J."/>
            <person name="Osbourn A."/>
        </authorList>
    </citation>
    <scope>NUCLEOTIDE SEQUENCE</scope>
    <source>
        <strain evidence="10">S10</strain>
    </source>
</reference>
<accession>A0AAD7LPD2</accession>
<dbReference type="GO" id="GO:0005524">
    <property type="term" value="F:ATP binding"/>
    <property type="evidence" value="ECO:0007669"/>
    <property type="project" value="UniProtKB-KW"/>
</dbReference>
<dbReference type="PROSITE" id="PS50011">
    <property type="entry name" value="PROTEIN_KINASE_DOM"/>
    <property type="match status" value="1"/>
</dbReference>
<evidence type="ECO:0000313" key="10">
    <source>
        <dbReference type="EMBL" id="KAJ7961758.1"/>
    </source>
</evidence>
<sequence length="250" mass="27886">MLQPTARSVIGTPEFMAPELYEEEYNELADIYSFGMCMLEMVTFEYPYSECKNPAQIYKKVTSAIKLAAFKKVSDPQIKELIEKCLVPASGRLSAMVLLKDSFLQVENLKDPICDPLKFSQVWLTGMKNDDNSVSLTLRIADAFGQVRNIHFIFYLDSDTAVSVAGEMVEQLELVDHDVAFISKFIDDLIMKLLPGWKPSSDYSSSGTVSLYGESPKLGDGKTLTGCPWDSLLANLPGLAFESSRRFNNS</sequence>
<dbReference type="Gene3D" id="3.10.20.90">
    <property type="entry name" value="Phosphatidylinositol 3-kinase Catalytic Subunit, Chain A, domain 1"/>
    <property type="match status" value="1"/>
</dbReference>
<comment type="catalytic activity">
    <reaction evidence="8">
        <text>L-seryl-[protein] + ATP = O-phospho-L-seryl-[protein] + ADP + H(+)</text>
        <dbReference type="Rhea" id="RHEA:17989"/>
        <dbReference type="Rhea" id="RHEA-COMP:9863"/>
        <dbReference type="Rhea" id="RHEA-COMP:11604"/>
        <dbReference type="ChEBI" id="CHEBI:15378"/>
        <dbReference type="ChEBI" id="CHEBI:29999"/>
        <dbReference type="ChEBI" id="CHEBI:30616"/>
        <dbReference type="ChEBI" id="CHEBI:83421"/>
        <dbReference type="ChEBI" id="CHEBI:456216"/>
        <dbReference type="EC" id="2.7.11.1"/>
    </reaction>
</comment>
<dbReference type="AlphaFoldDB" id="A0AAD7LPD2"/>
<dbReference type="InterPro" id="IPR024678">
    <property type="entry name" value="Kinase_OSR1/WNK_CCT"/>
</dbReference>
<evidence type="ECO:0000256" key="4">
    <source>
        <dbReference type="ARBA" id="ARBA00022741"/>
    </source>
</evidence>
<evidence type="ECO:0000256" key="1">
    <source>
        <dbReference type="ARBA" id="ARBA00012513"/>
    </source>
</evidence>
<keyword evidence="6" id="KW-0067">ATP-binding</keyword>
<keyword evidence="4" id="KW-0547">Nucleotide-binding</keyword>
<evidence type="ECO:0000256" key="3">
    <source>
        <dbReference type="ARBA" id="ARBA00022679"/>
    </source>
</evidence>
<dbReference type="EMBL" id="JARAOO010000007">
    <property type="protein sequence ID" value="KAJ7961758.1"/>
    <property type="molecule type" value="Genomic_DNA"/>
</dbReference>
<proteinExistence type="predicted"/>
<keyword evidence="3" id="KW-0808">Transferase</keyword>
<dbReference type="InterPro" id="IPR050588">
    <property type="entry name" value="WNK_Ser-Thr_kinase"/>
</dbReference>
<dbReference type="GO" id="GO:0004674">
    <property type="term" value="F:protein serine/threonine kinase activity"/>
    <property type="evidence" value="ECO:0007669"/>
    <property type="project" value="UniProtKB-KW"/>
</dbReference>
<evidence type="ECO:0000256" key="6">
    <source>
        <dbReference type="ARBA" id="ARBA00022840"/>
    </source>
</evidence>
<evidence type="ECO:0000259" key="9">
    <source>
        <dbReference type="PROSITE" id="PS50011"/>
    </source>
</evidence>
<feature type="domain" description="Protein kinase" evidence="9">
    <location>
        <begin position="1"/>
        <end position="104"/>
    </location>
</feature>
<dbReference type="Proteomes" id="UP001163823">
    <property type="component" value="Chromosome 7"/>
</dbReference>
<evidence type="ECO:0000313" key="11">
    <source>
        <dbReference type="Proteomes" id="UP001163823"/>
    </source>
</evidence>
<dbReference type="EC" id="2.7.11.1" evidence="1"/>
<dbReference type="KEGG" id="qsa:O6P43_017066"/>
<evidence type="ECO:0000256" key="8">
    <source>
        <dbReference type="ARBA" id="ARBA00048679"/>
    </source>
</evidence>
<keyword evidence="2" id="KW-0723">Serine/threonine-protein kinase</keyword>
<organism evidence="10 11">
    <name type="scientific">Quillaja saponaria</name>
    <name type="common">Soap bark tree</name>
    <dbReference type="NCBI Taxonomy" id="32244"/>
    <lineage>
        <taxon>Eukaryota</taxon>
        <taxon>Viridiplantae</taxon>
        <taxon>Streptophyta</taxon>
        <taxon>Embryophyta</taxon>
        <taxon>Tracheophyta</taxon>
        <taxon>Spermatophyta</taxon>
        <taxon>Magnoliopsida</taxon>
        <taxon>eudicotyledons</taxon>
        <taxon>Gunneridae</taxon>
        <taxon>Pentapetalae</taxon>
        <taxon>rosids</taxon>
        <taxon>fabids</taxon>
        <taxon>Fabales</taxon>
        <taxon>Quillajaceae</taxon>
        <taxon>Quillaja</taxon>
    </lineage>
</organism>
<protein>
    <recommendedName>
        <fullName evidence="1">non-specific serine/threonine protein kinase</fullName>
        <ecNumber evidence="1">2.7.11.1</ecNumber>
    </recommendedName>
</protein>
<gene>
    <name evidence="10" type="ORF">O6P43_017066</name>
</gene>
<dbReference type="InterPro" id="IPR011009">
    <property type="entry name" value="Kinase-like_dom_sf"/>
</dbReference>
<dbReference type="Gene3D" id="1.10.510.10">
    <property type="entry name" value="Transferase(Phosphotransferase) domain 1"/>
    <property type="match status" value="1"/>
</dbReference>
<comment type="caution">
    <text evidence="10">The sequence shown here is derived from an EMBL/GenBank/DDBJ whole genome shotgun (WGS) entry which is preliminary data.</text>
</comment>
<dbReference type="SUPFAM" id="SSF56112">
    <property type="entry name" value="Protein kinase-like (PK-like)"/>
    <property type="match status" value="1"/>
</dbReference>
<dbReference type="InterPro" id="IPR000719">
    <property type="entry name" value="Prot_kinase_dom"/>
</dbReference>
<dbReference type="PANTHER" id="PTHR13902">
    <property type="entry name" value="SERINE/THREONINE-PROTEIN KINASE WNK WITH NO LYSINE -RELATED"/>
    <property type="match status" value="1"/>
</dbReference>
<name>A0AAD7LPD2_QUISA</name>
<comment type="catalytic activity">
    <reaction evidence="7">
        <text>L-threonyl-[protein] + ATP = O-phospho-L-threonyl-[protein] + ADP + H(+)</text>
        <dbReference type="Rhea" id="RHEA:46608"/>
        <dbReference type="Rhea" id="RHEA-COMP:11060"/>
        <dbReference type="Rhea" id="RHEA-COMP:11605"/>
        <dbReference type="ChEBI" id="CHEBI:15378"/>
        <dbReference type="ChEBI" id="CHEBI:30013"/>
        <dbReference type="ChEBI" id="CHEBI:30616"/>
        <dbReference type="ChEBI" id="CHEBI:61977"/>
        <dbReference type="ChEBI" id="CHEBI:456216"/>
        <dbReference type="EC" id="2.7.11.1"/>
    </reaction>
</comment>
<dbReference type="Pfam" id="PF12202">
    <property type="entry name" value="OSR1_C"/>
    <property type="match status" value="1"/>
</dbReference>
<dbReference type="Pfam" id="PF00069">
    <property type="entry name" value="Pkinase"/>
    <property type="match status" value="1"/>
</dbReference>
<evidence type="ECO:0000256" key="7">
    <source>
        <dbReference type="ARBA" id="ARBA00047899"/>
    </source>
</evidence>